<evidence type="ECO:0000256" key="2">
    <source>
        <dbReference type="ARBA" id="ARBA00023125"/>
    </source>
</evidence>
<keyword evidence="6" id="KW-1185">Reference proteome</keyword>
<accession>A0ABQ1NXS4</accession>
<evidence type="ECO:0000259" key="4">
    <source>
        <dbReference type="Pfam" id="PF00717"/>
    </source>
</evidence>
<comment type="caution">
    <text evidence="5">The sequence shown here is derived from an EMBL/GenBank/DDBJ whole genome shotgun (WGS) entry which is preliminary data.</text>
</comment>
<evidence type="ECO:0000313" key="6">
    <source>
        <dbReference type="Proteomes" id="UP000638188"/>
    </source>
</evidence>
<feature type="domain" description="Peptidase S24/S26A/S26B/S26C" evidence="4">
    <location>
        <begin position="39"/>
        <end position="145"/>
    </location>
</feature>
<keyword evidence="3" id="KW-0804">Transcription</keyword>
<dbReference type="PANTHER" id="PTHR40661:SF3">
    <property type="entry name" value="FELS-1 PROPHAGE TRANSCRIPTIONAL REGULATOR"/>
    <property type="match status" value="1"/>
</dbReference>
<proteinExistence type="predicted"/>
<dbReference type="PANTHER" id="PTHR40661">
    <property type="match status" value="1"/>
</dbReference>
<keyword evidence="2" id="KW-0238">DNA-binding</keyword>
<dbReference type="Pfam" id="PF00717">
    <property type="entry name" value="Peptidase_S24"/>
    <property type="match status" value="1"/>
</dbReference>
<name>A0ABQ1NXS4_9GAMM</name>
<dbReference type="SUPFAM" id="SSF51306">
    <property type="entry name" value="LexA/Signal peptidase"/>
    <property type="match status" value="1"/>
</dbReference>
<dbReference type="InterPro" id="IPR039418">
    <property type="entry name" value="LexA-like"/>
</dbReference>
<keyword evidence="1" id="KW-0805">Transcription regulation</keyword>
<evidence type="ECO:0000313" key="5">
    <source>
        <dbReference type="EMBL" id="GGC87257.1"/>
    </source>
</evidence>
<evidence type="ECO:0000256" key="1">
    <source>
        <dbReference type="ARBA" id="ARBA00023015"/>
    </source>
</evidence>
<protein>
    <recommendedName>
        <fullName evidence="4">Peptidase S24/S26A/S26B/S26C domain-containing protein</fullName>
    </recommendedName>
</protein>
<dbReference type="InterPro" id="IPR015927">
    <property type="entry name" value="Peptidase_S24_S26A/B/C"/>
</dbReference>
<dbReference type="CDD" id="cd06529">
    <property type="entry name" value="S24_LexA-like"/>
    <property type="match status" value="1"/>
</dbReference>
<dbReference type="InterPro" id="IPR036286">
    <property type="entry name" value="LexA/Signal_pep-like_sf"/>
</dbReference>
<dbReference type="Proteomes" id="UP000638188">
    <property type="component" value="Unassembled WGS sequence"/>
</dbReference>
<gene>
    <name evidence="5" type="ORF">GCM10007418_03800</name>
</gene>
<reference evidence="6" key="1">
    <citation type="journal article" date="2019" name="Int. J. Syst. Evol. Microbiol.">
        <title>The Global Catalogue of Microorganisms (GCM) 10K type strain sequencing project: providing services to taxonomists for standard genome sequencing and annotation.</title>
        <authorList>
            <consortium name="The Broad Institute Genomics Platform"/>
            <consortium name="The Broad Institute Genome Sequencing Center for Infectious Disease"/>
            <person name="Wu L."/>
            <person name="Ma J."/>
        </authorList>
    </citation>
    <scope>NUCLEOTIDE SEQUENCE [LARGE SCALE GENOMIC DNA]</scope>
    <source>
        <strain evidence="6">CGMCC 1.12482</strain>
    </source>
</reference>
<dbReference type="Gene3D" id="2.10.109.10">
    <property type="entry name" value="Umud Fragment, subunit A"/>
    <property type="match status" value="1"/>
</dbReference>
<evidence type="ECO:0000256" key="3">
    <source>
        <dbReference type="ARBA" id="ARBA00023163"/>
    </source>
</evidence>
<sequence>MISADFSGRGQDMVDIPRLSLAGSMGPGLVQPEDYVDVIERMRVSSGWLRRNVNASSPANLAVITGYGDSMAGTFNDGDLLLVDRGITEIKIDAVYVLSLKGELYIKRLQRRPDGVLLMLSDNEKYKPYEIRNGELEQFQVLGRVLLAWNAKRL</sequence>
<dbReference type="EMBL" id="BMFF01000001">
    <property type="protein sequence ID" value="GGC87257.1"/>
    <property type="molecule type" value="Genomic_DNA"/>
</dbReference>
<organism evidence="5 6">
    <name type="scientific">Halopseudomonas salina</name>
    <dbReference type="NCBI Taxonomy" id="1323744"/>
    <lineage>
        <taxon>Bacteria</taxon>
        <taxon>Pseudomonadati</taxon>
        <taxon>Pseudomonadota</taxon>
        <taxon>Gammaproteobacteria</taxon>
        <taxon>Pseudomonadales</taxon>
        <taxon>Pseudomonadaceae</taxon>
        <taxon>Halopseudomonas</taxon>
    </lineage>
</organism>